<dbReference type="SUPFAM" id="SSF52540">
    <property type="entry name" value="P-loop containing nucleoside triphosphate hydrolases"/>
    <property type="match status" value="1"/>
</dbReference>
<dbReference type="AlphaFoldDB" id="A0AAW5RRN3"/>
<dbReference type="RefSeq" id="WP_263686631.1">
    <property type="nucleotide sequence ID" value="NZ_JAJVCY010000085.1"/>
</dbReference>
<proteinExistence type="predicted"/>
<organism evidence="1 2">
    <name type="scientific">Aeromonas media</name>
    <dbReference type="NCBI Taxonomy" id="651"/>
    <lineage>
        <taxon>Bacteria</taxon>
        <taxon>Pseudomonadati</taxon>
        <taxon>Pseudomonadota</taxon>
        <taxon>Gammaproteobacteria</taxon>
        <taxon>Aeromonadales</taxon>
        <taxon>Aeromonadaceae</taxon>
        <taxon>Aeromonas</taxon>
    </lineage>
</organism>
<accession>A0AAW5RRN3</accession>
<gene>
    <name evidence="1" type="ORF">LZT28_21820</name>
</gene>
<name>A0AAW5RRN3_AERME</name>
<evidence type="ECO:0008006" key="3">
    <source>
        <dbReference type="Google" id="ProtNLM"/>
    </source>
</evidence>
<dbReference type="Gene3D" id="3.40.50.300">
    <property type="entry name" value="P-loop containing nucleotide triphosphate hydrolases"/>
    <property type="match status" value="1"/>
</dbReference>
<sequence>MQVRKVILTGPDHKEAAISFKPGANVLAGQSDTGKSFIFHCIDYIFGADDFKKQIPEAEGYSQLYVEFEDLNNVSITLERSLHGGDLKVHYCKYNEIVKDGETVLAKRNKGKAKDITSVLLPFSNINGEAKLRKNDRGETQRLSIRTLIPIFMVNEVAMIDDKSLIVSDGTFDKTARKRMFAYLLSGKDDTGIIAAVQDDIINARNSARLDFIDEMLSVLEDKIGSFTDDSEESIIKIENAIHEISNELTRATESRVNILEELHSKTADLQRAETQLIATDEVLKRYELLNKRYESDLDRLDFIAEGAHYFSSLQEIHCPHCNQLMDRVCEHVSQHKENIYEGARVEAGKIKSLKSGLSEVIKTMETRRETWRRQEEESKEYIVSLEERLNLNLTPKLTLLYSNLNQLIERRVMLEGIRHNQDQFNNLKLQKKNIEDSAKSQTSKTSKWDSLPSAQLRKLCKSIEDVLVEWNWGDHPPRVDFDQKKYDILVDGQSRQSHGKGIRSILYSAFVIGLLRYCTEQGKPHPGFVILDSPLTSYRKSPSINQKDGAVAAKIETGFWDSLTKLKPNVQVIVIENKEPSSKVATAVHYEWFAGDTAQPGQRAGFIPKG</sequence>
<comment type="caution">
    <text evidence="1">The sequence shown here is derived from an EMBL/GenBank/DDBJ whole genome shotgun (WGS) entry which is preliminary data.</text>
</comment>
<dbReference type="Proteomes" id="UP001208651">
    <property type="component" value="Unassembled WGS sequence"/>
</dbReference>
<evidence type="ECO:0000313" key="1">
    <source>
        <dbReference type="EMBL" id="MCV3290823.1"/>
    </source>
</evidence>
<dbReference type="EMBL" id="JAJVCY010000085">
    <property type="protein sequence ID" value="MCV3290823.1"/>
    <property type="molecule type" value="Genomic_DNA"/>
</dbReference>
<protein>
    <recommendedName>
        <fullName evidence="3">Rad50/SbcC-type AAA domain-containing protein</fullName>
    </recommendedName>
</protein>
<evidence type="ECO:0000313" key="2">
    <source>
        <dbReference type="Proteomes" id="UP001208651"/>
    </source>
</evidence>
<dbReference type="InterPro" id="IPR027417">
    <property type="entry name" value="P-loop_NTPase"/>
</dbReference>
<reference evidence="1" key="1">
    <citation type="submission" date="2022-01" db="EMBL/GenBank/DDBJ databases">
        <title>Comparison of Fish pathogen Aeromonas spp.</title>
        <authorList>
            <person name="Dubey S."/>
            <person name="Sorum H."/>
            <person name="Munangandu H.M."/>
        </authorList>
    </citation>
    <scope>NUCLEOTIDE SEQUENCE</scope>
    <source>
        <strain evidence="1">SD/21-15</strain>
    </source>
</reference>